<evidence type="ECO:0000256" key="2">
    <source>
        <dbReference type="ARBA" id="ARBA00049402"/>
    </source>
</evidence>
<dbReference type="InterPro" id="IPR000836">
    <property type="entry name" value="PRTase_dom"/>
</dbReference>
<dbReference type="InterPro" id="IPR050408">
    <property type="entry name" value="HGPRT"/>
</dbReference>
<dbReference type="GO" id="GO:0046100">
    <property type="term" value="P:hypoxanthine metabolic process"/>
    <property type="evidence" value="ECO:0007669"/>
    <property type="project" value="TreeGrafter"/>
</dbReference>
<evidence type="ECO:0000259" key="3">
    <source>
        <dbReference type="Pfam" id="PF00156"/>
    </source>
</evidence>
<protein>
    <submittedName>
        <fullName evidence="4">Phosphoribosyltransferase</fullName>
    </submittedName>
</protein>
<dbReference type="SUPFAM" id="SSF53271">
    <property type="entry name" value="PRTase-like"/>
    <property type="match status" value="1"/>
</dbReference>
<dbReference type="AlphaFoldDB" id="A0A1A8XVW8"/>
<dbReference type="GO" id="GO:0032263">
    <property type="term" value="P:GMP salvage"/>
    <property type="evidence" value="ECO:0007669"/>
    <property type="project" value="TreeGrafter"/>
</dbReference>
<dbReference type="Pfam" id="PF00156">
    <property type="entry name" value="Pribosyltran"/>
    <property type="match status" value="1"/>
</dbReference>
<dbReference type="EMBL" id="FLQY01000215">
    <property type="protein sequence ID" value="SBT08871.1"/>
    <property type="molecule type" value="Genomic_DNA"/>
</dbReference>
<name>A0A1A8XVW8_9RHOO</name>
<dbReference type="PANTHER" id="PTHR43340:SF1">
    <property type="entry name" value="HYPOXANTHINE PHOSPHORIBOSYLTRANSFERASE"/>
    <property type="match status" value="1"/>
</dbReference>
<accession>A0A1A8XVW8</accession>
<evidence type="ECO:0000313" key="4">
    <source>
        <dbReference type="EMBL" id="SBT08871.1"/>
    </source>
</evidence>
<dbReference type="GO" id="GO:0004422">
    <property type="term" value="F:hypoxanthine phosphoribosyltransferase activity"/>
    <property type="evidence" value="ECO:0007669"/>
    <property type="project" value="TreeGrafter"/>
</dbReference>
<sequence length="184" mass="19971">MNGENAQQAKDILASAELIHPAETVVAAVTRVAGEISEQLCESNPLLLCVMSGGVPFAGHLMTQLNFPLDFDYLHVTRYGQDTAGGALSWRSAPWTPVKGRTVLIIDDILDEGLTLAAIVERIKQLGARNCYTAVATDKLNGKQKPIKADFVALTVPDRFVFGFGMDVRGAWRNLPAIYAVKDE</sequence>
<dbReference type="Proteomes" id="UP000199600">
    <property type="component" value="Unassembled WGS sequence"/>
</dbReference>
<comment type="catalytic activity">
    <reaction evidence="2">
        <text>IMP + diphosphate = hypoxanthine + 5-phospho-alpha-D-ribose 1-diphosphate</text>
        <dbReference type="Rhea" id="RHEA:17973"/>
        <dbReference type="ChEBI" id="CHEBI:17368"/>
        <dbReference type="ChEBI" id="CHEBI:33019"/>
        <dbReference type="ChEBI" id="CHEBI:58017"/>
        <dbReference type="ChEBI" id="CHEBI:58053"/>
        <dbReference type="EC" id="2.4.2.8"/>
    </reaction>
    <physiologicalReaction direction="right-to-left" evidence="2">
        <dbReference type="Rhea" id="RHEA:17975"/>
    </physiologicalReaction>
</comment>
<dbReference type="InterPro" id="IPR029057">
    <property type="entry name" value="PRTase-like"/>
</dbReference>
<dbReference type="PANTHER" id="PTHR43340">
    <property type="entry name" value="HYPOXANTHINE-GUANINE PHOSPHORIBOSYLTRANSFERASE"/>
    <property type="match status" value="1"/>
</dbReference>
<comment type="catalytic activity">
    <reaction evidence="1">
        <text>GMP + diphosphate = guanine + 5-phospho-alpha-D-ribose 1-diphosphate</text>
        <dbReference type="Rhea" id="RHEA:25424"/>
        <dbReference type="ChEBI" id="CHEBI:16235"/>
        <dbReference type="ChEBI" id="CHEBI:33019"/>
        <dbReference type="ChEBI" id="CHEBI:58017"/>
        <dbReference type="ChEBI" id="CHEBI:58115"/>
        <dbReference type="EC" id="2.4.2.8"/>
    </reaction>
    <physiologicalReaction direction="right-to-left" evidence="1">
        <dbReference type="Rhea" id="RHEA:25426"/>
    </physiologicalReaction>
</comment>
<proteinExistence type="predicted"/>
<reference evidence="4 5" key="1">
    <citation type="submission" date="2016-06" db="EMBL/GenBank/DDBJ databases">
        <authorList>
            <person name="Kjaerup R.B."/>
            <person name="Dalgaard T.S."/>
            <person name="Juul-Madsen H.R."/>
        </authorList>
    </citation>
    <scope>NUCLEOTIDE SEQUENCE [LARGE SCALE GENOMIC DNA]</scope>
    <source>
        <strain evidence="4">2</strain>
    </source>
</reference>
<dbReference type="CDD" id="cd06223">
    <property type="entry name" value="PRTases_typeI"/>
    <property type="match status" value="1"/>
</dbReference>
<feature type="domain" description="Phosphoribosyltransferase" evidence="3">
    <location>
        <begin position="19"/>
        <end position="167"/>
    </location>
</feature>
<evidence type="ECO:0000313" key="5">
    <source>
        <dbReference type="Proteomes" id="UP000199600"/>
    </source>
</evidence>
<dbReference type="GO" id="GO:0032264">
    <property type="term" value="P:IMP salvage"/>
    <property type="evidence" value="ECO:0007669"/>
    <property type="project" value="TreeGrafter"/>
</dbReference>
<keyword evidence="4" id="KW-0808">Transferase</keyword>
<dbReference type="Gene3D" id="3.40.50.2020">
    <property type="match status" value="1"/>
</dbReference>
<organism evidence="4 5">
    <name type="scientific">Candidatus Propionivibrio aalborgensis</name>
    <dbReference type="NCBI Taxonomy" id="1860101"/>
    <lineage>
        <taxon>Bacteria</taxon>
        <taxon>Pseudomonadati</taxon>
        <taxon>Pseudomonadota</taxon>
        <taxon>Betaproteobacteria</taxon>
        <taxon>Rhodocyclales</taxon>
        <taxon>Rhodocyclaceae</taxon>
        <taxon>Propionivibrio</taxon>
    </lineage>
</organism>
<dbReference type="GO" id="GO:0005829">
    <property type="term" value="C:cytosol"/>
    <property type="evidence" value="ECO:0007669"/>
    <property type="project" value="TreeGrafter"/>
</dbReference>
<keyword evidence="4" id="KW-0328">Glycosyltransferase</keyword>
<dbReference type="RefSeq" id="WP_186411395.1">
    <property type="nucleotide sequence ID" value="NZ_FLQY01000215.1"/>
</dbReference>
<gene>
    <name evidence="4" type="ORF">PROAA_2920018</name>
</gene>
<dbReference type="GO" id="GO:0000287">
    <property type="term" value="F:magnesium ion binding"/>
    <property type="evidence" value="ECO:0007669"/>
    <property type="project" value="TreeGrafter"/>
</dbReference>
<evidence type="ECO:0000256" key="1">
    <source>
        <dbReference type="ARBA" id="ARBA00048811"/>
    </source>
</evidence>
<dbReference type="NCBIfam" id="NF006605">
    <property type="entry name" value="PRK09162.1"/>
    <property type="match status" value="1"/>
</dbReference>
<keyword evidence="5" id="KW-1185">Reference proteome</keyword>
<dbReference type="GO" id="GO:0006178">
    <property type="term" value="P:guanine salvage"/>
    <property type="evidence" value="ECO:0007669"/>
    <property type="project" value="TreeGrafter"/>
</dbReference>